<gene>
    <name evidence="2" type="ORF">F1644_02665</name>
    <name evidence="1" type="ORF">GGR15_002225</name>
</gene>
<dbReference type="Proteomes" id="UP000576368">
    <property type="component" value="Unassembled WGS sequence"/>
</dbReference>
<evidence type="ECO:0008006" key="5">
    <source>
        <dbReference type="Google" id="ProtNLM"/>
    </source>
</evidence>
<dbReference type="AlphaFoldDB" id="A0A7X6BKF8"/>
<dbReference type="GeneID" id="86890167"/>
<sequence length="322" mass="37146">MNRYFFICISLGLTLLFGCNNDDENLKPAGVGPDWFVIQNKPGRFNELAYQIYSETGMPMFVNDTLGVENRGTDSFGNPIIHYEMFVIDYSIFNQVYRAAAVLSADTTAMVKAAELIRDEVLPRYYREYKPASILLVDTLYAIDRGWSSVQGVKAYKTQEYAHKNMIGTVVGHLSDILKMTEDEQNMWVGRILAEEITDEIQVRYADEVKEFCNVSLRTGTWTWHGESRYADLEGKPAGSLGYDVDYRELGFLEWIWDGVYSEDRLVRRYPTEYIDVAGYIAAVYAYSEERFESLYQDFPKCVEKFKMMKAILAKFDAEMNK</sequence>
<reference evidence="1 3" key="2">
    <citation type="submission" date="2020-03" db="EMBL/GenBank/DDBJ databases">
        <title>Genomic Encyclopedia of Type Strains, Phase IV (KMG-IV): sequencing the most valuable type-strain genomes for metagenomic binning, comparative biology and taxonomic classification.</title>
        <authorList>
            <person name="Goeker M."/>
        </authorList>
    </citation>
    <scope>NUCLEOTIDE SEQUENCE [LARGE SCALE GENOMIC DNA]</scope>
    <source>
        <strain evidence="1 3">DSM 105722</strain>
    </source>
</reference>
<evidence type="ECO:0000313" key="2">
    <source>
        <dbReference type="EMBL" id="WOF11243.1"/>
    </source>
</evidence>
<proteinExistence type="predicted"/>
<accession>A0A7X6BKF8</accession>
<keyword evidence="4" id="KW-1185">Reference proteome</keyword>
<name>A0A7X6BKF8_9BACT</name>
<dbReference type="PROSITE" id="PS51257">
    <property type="entry name" value="PROKAR_LIPOPROTEIN"/>
    <property type="match status" value="1"/>
</dbReference>
<dbReference type="EMBL" id="JAATLI010000007">
    <property type="protein sequence ID" value="NJC18598.1"/>
    <property type="molecule type" value="Genomic_DNA"/>
</dbReference>
<dbReference type="EMBL" id="CP043839">
    <property type="protein sequence ID" value="WOF11243.1"/>
    <property type="molecule type" value="Genomic_DNA"/>
</dbReference>
<evidence type="ECO:0000313" key="1">
    <source>
        <dbReference type="EMBL" id="NJC18598.1"/>
    </source>
</evidence>
<protein>
    <recommendedName>
        <fullName evidence="5">Lipoprotein</fullName>
    </recommendedName>
</protein>
<evidence type="ECO:0000313" key="3">
    <source>
        <dbReference type="Proteomes" id="UP000576368"/>
    </source>
</evidence>
<dbReference type="RefSeq" id="WP_118302148.1">
    <property type="nucleotide sequence ID" value="NZ_BMPA01000007.1"/>
</dbReference>
<reference evidence="2 4" key="1">
    <citation type="submission" date="2019-09" db="EMBL/GenBank/DDBJ databases">
        <title>Butyricimonas paravirosa DSM 105722 (=214-4 = JCM 18677 = CCUG 65563).</title>
        <authorList>
            <person name="Le Roy T."/>
            <person name="Cani P.D."/>
        </authorList>
    </citation>
    <scope>NUCLEOTIDE SEQUENCE [LARGE SCALE GENOMIC DNA]</scope>
    <source>
        <strain evidence="2 4">DSM 105722</strain>
    </source>
</reference>
<organism evidence="1 3">
    <name type="scientific">Butyricimonas paravirosa</name>
    <dbReference type="NCBI Taxonomy" id="1472417"/>
    <lineage>
        <taxon>Bacteria</taxon>
        <taxon>Pseudomonadati</taxon>
        <taxon>Bacteroidota</taxon>
        <taxon>Bacteroidia</taxon>
        <taxon>Bacteroidales</taxon>
        <taxon>Odoribacteraceae</taxon>
        <taxon>Butyricimonas</taxon>
    </lineage>
</organism>
<dbReference type="Proteomes" id="UP001302374">
    <property type="component" value="Chromosome"/>
</dbReference>
<evidence type="ECO:0000313" key="4">
    <source>
        <dbReference type="Proteomes" id="UP001302374"/>
    </source>
</evidence>